<reference evidence="3 4" key="1">
    <citation type="submission" date="2017-01" db="EMBL/GenBank/DDBJ databases">
        <title>A new Hymenobacter.</title>
        <authorList>
            <person name="Liang Y."/>
            <person name="Feng F."/>
        </authorList>
    </citation>
    <scope>NUCLEOTIDE SEQUENCE [LARGE SCALE GENOMIC DNA]</scope>
    <source>
        <strain evidence="3">MIMBbqt21</strain>
    </source>
</reference>
<feature type="signal peptide" evidence="1">
    <location>
        <begin position="1"/>
        <end position="19"/>
    </location>
</feature>
<dbReference type="InterPro" id="IPR025665">
    <property type="entry name" value="Beta-barrel_OMP_2"/>
</dbReference>
<dbReference type="AlphaFoldDB" id="A0A243WDY2"/>
<evidence type="ECO:0000313" key="3">
    <source>
        <dbReference type="EMBL" id="OUJ73812.1"/>
    </source>
</evidence>
<feature type="chain" id="PRO_5011270092" description="Outer membrane protein beta-barrel domain-containing protein" evidence="1">
    <location>
        <begin position="20"/>
        <end position="208"/>
    </location>
</feature>
<organism evidence="3 4">
    <name type="scientific">Hymenobacter crusticola</name>
    <dbReference type="NCBI Taxonomy" id="1770526"/>
    <lineage>
        <taxon>Bacteria</taxon>
        <taxon>Pseudomonadati</taxon>
        <taxon>Bacteroidota</taxon>
        <taxon>Cytophagia</taxon>
        <taxon>Cytophagales</taxon>
        <taxon>Hymenobacteraceae</taxon>
        <taxon>Hymenobacter</taxon>
    </lineage>
</organism>
<evidence type="ECO:0000256" key="1">
    <source>
        <dbReference type="SAM" id="SignalP"/>
    </source>
</evidence>
<accession>A0A243WDY2</accession>
<sequence length="208" mass="22822">MQKLVFTIFLAASVSTTMAQQVHLGIKAGPSYTKLNGVDHAQITSASNAYRVGFHGGVTAEASIINKLSLEAELLYSQKGAQNKIAPKIKTIFSYLDLPILAKISTGSTGAFFEAGPQFGYTIQVVSKWYGTRYKERDLYEKFDIGYVAGLGYQLASGPRIGFRYNGGITRMNKPAISDGKIYATEDMRNNAFQLYVGYVFGKRQAVQ</sequence>
<feature type="domain" description="Outer membrane protein beta-barrel" evidence="2">
    <location>
        <begin position="18"/>
        <end position="169"/>
    </location>
</feature>
<dbReference type="Proteomes" id="UP000194873">
    <property type="component" value="Unassembled WGS sequence"/>
</dbReference>
<keyword evidence="4" id="KW-1185">Reference proteome</keyword>
<dbReference type="EMBL" id="MTSE01000005">
    <property type="protein sequence ID" value="OUJ73812.1"/>
    <property type="molecule type" value="Genomic_DNA"/>
</dbReference>
<keyword evidence="1" id="KW-0732">Signal</keyword>
<evidence type="ECO:0000259" key="2">
    <source>
        <dbReference type="Pfam" id="PF13568"/>
    </source>
</evidence>
<name>A0A243WDY2_9BACT</name>
<evidence type="ECO:0000313" key="4">
    <source>
        <dbReference type="Proteomes" id="UP000194873"/>
    </source>
</evidence>
<comment type="caution">
    <text evidence="3">The sequence shown here is derived from an EMBL/GenBank/DDBJ whole genome shotgun (WGS) entry which is preliminary data.</text>
</comment>
<protein>
    <recommendedName>
        <fullName evidence="2">Outer membrane protein beta-barrel domain-containing protein</fullName>
    </recommendedName>
</protein>
<dbReference type="RefSeq" id="WP_086594420.1">
    <property type="nucleotide sequence ID" value="NZ_MTSE01000005.1"/>
</dbReference>
<dbReference type="Pfam" id="PF13568">
    <property type="entry name" value="OMP_b-brl_2"/>
    <property type="match status" value="1"/>
</dbReference>
<proteinExistence type="predicted"/>
<gene>
    <name evidence="3" type="ORF">BXP70_12610</name>
</gene>
<dbReference type="OrthoDB" id="838174at2"/>